<evidence type="ECO:0000313" key="1">
    <source>
        <dbReference type="EMBL" id="KAE9102365.1"/>
    </source>
</evidence>
<dbReference type="EMBL" id="QXFZ01000876">
    <property type="protein sequence ID" value="KAE9102365.1"/>
    <property type="molecule type" value="Genomic_DNA"/>
</dbReference>
<dbReference type="Proteomes" id="UP000441208">
    <property type="component" value="Unassembled WGS sequence"/>
</dbReference>
<proteinExistence type="predicted"/>
<comment type="caution">
    <text evidence="1">The sequence shown here is derived from an EMBL/GenBank/DDBJ whole genome shotgun (WGS) entry which is preliminary data.</text>
</comment>
<reference evidence="1 2" key="1">
    <citation type="submission" date="2018-08" db="EMBL/GenBank/DDBJ databases">
        <title>Genomic investigation of the strawberry pathogen Phytophthora fragariae indicates pathogenicity is determined by transcriptional variation in three key races.</title>
        <authorList>
            <person name="Adams T.M."/>
            <person name="Armitage A.D."/>
            <person name="Sobczyk M.K."/>
            <person name="Bates H.J."/>
            <person name="Dunwell J.M."/>
            <person name="Nellist C.F."/>
            <person name="Harrison R.J."/>
        </authorList>
    </citation>
    <scope>NUCLEOTIDE SEQUENCE [LARGE SCALE GENOMIC DNA]</scope>
    <source>
        <strain evidence="1 2">NOV-71</strain>
    </source>
</reference>
<accession>A0A6A3RS49</accession>
<dbReference type="AlphaFoldDB" id="A0A6A3RS49"/>
<gene>
    <name evidence="1" type="ORF">PF007_g14783</name>
</gene>
<organism evidence="1 2">
    <name type="scientific">Phytophthora fragariae</name>
    <dbReference type="NCBI Taxonomy" id="53985"/>
    <lineage>
        <taxon>Eukaryota</taxon>
        <taxon>Sar</taxon>
        <taxon>Stramenopiles</taxon>
        <taxon>Oomycota</taxon>
        <taxon>Peronosporomycetes</taxon>
        <taxon>Peronosporales</taxon>
        <taxon>Peronosporaceae</taxon>
        <taxon>Phytophthora</taxon>
    </lineage>
</organism>
<sequence>MPTSALGCQALLPGLGTLCTDCRWSRCPPCPGTCPSEPQWATSVWGWRCTRCG</sequence>
<evidence type="ECO:0000313" key="2">
    <source>
        <dbReference type="Proteomes" id="UP000441208"/>
    </source>
</evidence>
<name>A0A6A3RS49_9STRA</name>
<protein>
    <submittedName>
        <fullName evidence="1">Uncharacterized protein</fullName>
    </submittedName>
</protein>